<evidence type="ECO:0000256" key="1">
    <source>
        <dbReference type="ARBA" id="ARBA00010587"/>
    </source>
</evidence>
<keyword evidence="2" id="KW-0479">Metal-binding</keyword>
<feature type="domain" description="Hemerythrin-like" evidence="4">
    <location>
        <begin position="16"/>
        <end position="117"/>
    </location>
</feature>
<dbReference type="AlphaFoldDB" id="A0A0J6C9N4"/>
<evidence type="ECO:0000256" key="2">
    <source>
        <dbReference type="ARBA" id="ARBA00022723"/>
    </source>
</evidence>
<sequence>MNGSMQTDIALGFTPMDDIHEEFLALSAALQRASDAELTAQLALMEAHLKTHFGQEDAWMAQTAFPPRDCHIQEHAAVLASVHEVRLLLAQGNVQVCRDLARALAEWFPGHATHLDSALAHWMCKQRFGAKPLVFRPGKLTSA</sequence>
<gene>
    <name evidence="5" type="ORF">BBN53_03705</name>
    <name evidence="6" type="ORF">ERS370011_00996</name>
</gene>
<name>A0A0J6C9N4_9BORD</name>
<keyword evidence="3" id="KW-0408">Iron</keyword>
<keyword evidence="8" id="KW-1185">Reference proteome</keyword>
<dbReference type="GO" id="GO:0046872">
    <property type="term" value="F:metal ion binding"/>
    <property type="evidence" value="ECO:0007669"/>
    <property type="project" value="UniProtKB-KW"/>
</dbReference>
<dbReference type="RefSeq" id="WP_043215164.1">
    <property type="nucleotide sequence ID" value="NZ_CAJGUP010000083.1"/>
</dbReference>
<dbReference type="NCBIfam" id="TIGR02481">
    <property type="entry name" value="hemeryth_dom"/>
    <property type="match status" value="1"/>
</dbReference>
<dbReference type="SUPFAM" id="SSF47188">
    <property type="entry name" value="Hemerythrin-like"/>
    <property type="match status" value="1"/>
</dbReference>
<reference evidence="6 7" key="1">
    <citation type="submission" date="2015-09" db="EMBL/GenBank/DDBJ databases">
        <authorList>
            <person name="Jackson K.R."/>
            <person name="Lunt B.L."/>
            <person name="Fisher J.N.B."/>
            <person name="Gardner A.V."/>
            <person name="Bailey M.E."/>
            <person name="Deus L.M."/>
            <person name="Earl A.S."/>
            <person name="Gibby P.D."/>
            <person name="Hartmann K.A."/>
            <person name="Liu J.E."/>
            <person name="Manci A.M."/>
            <person name="Nielsen D.A."/>
            <person name="Solomon M.B."/>
            <person name="Breakwell D.P."/>
            <person name="Burnett S.H."/>
            <person name="Grose J.H."/>
        </authorList>
    </citation>
    <scope>NUCLEOTIDE SEQUENCE [LARGE SCALE GENOMIC DNA]</scope>
    <source>
        <strain evidence="6 7">2789STDY5608636</strain>
    </source>
</reference>
<comment type="similarity">
    <text evidence="1">Belongs to the hemerythrin family.</text>
</comment>
<dbReference type="InterPro" id="IPR012312">
    <property type="entry name" value="Hemerythrin-like"/>
</dbReference>
<dbReference type="Gene3D" id="1.20.120.50">
    <property type="entry name" value="Hemerythrin-like"/>
    <property type="match status" value="1"/>
</dbReference>
<dbReference type="Pfam" id="PF01814">
    <property type="entry name" value="Hemerythrin"/>
    <property type="match status" value="1"/>
</dbReference>
<dbReference type="Proteomes" id="UP000053096">
    <property type="component" value="Unassembled WGS sequence"/>
</dbReference>
<accession>A0A0M7DG31</accession>
<accession>A0A0J6C9N4</accession>
<dbReference type="OrthoDB" id="5296936at2"/>
<proteinExistence type="inferred from homology"/>
<dbReference type="KEGG" id="bpdz:BBN53_03705"/>
<dbReference type="Proteomes" id="UP000092950">
    <property type="component" value="Chromosome"/>
</dbReference>
<evidence type="ECO:0000259" key="4">
    <source>
        <dbReference type="Pfam" id="PF01814"/>
    </source>
</evidence>
<dbReference type="EMBL" id="CYTV01000002">
    <property type="protein sequence ID" value="CUI53037.1"/>
    <property type="molecule type" value="Genomic_DNA"/>
</dbReference>
<reference evidence="5 8" key="2">
    <citation type="submission" date="2016-07" db="EMBL/GenBank/DDBJ databases">
        <title>Complete genome sequences of Bordetella pseudohinzii.</title>
        <authorList>
            <person name="Spilker T."/>
            <person name="Darrah R."/>
            <person name="LiPuma J.J."/>
        </authorList>
    </citation>
    <scope>NUCLEOTIDE SEQUENCE [LARGE SCALE GENOMIC DNA]</scope>
    <source>
        <strain evidence="5 8">HI4681</strain>
    </source>
</reference>
<dbReference type="InterPro" id="IPR035938">
    <property type="entry name" value="Hemerythrin-like_sf"/>
</dbReference>
<evidence type="ECO:0000313" key="5">
    <source>
        <dbReference type="EMBL" id="ANY15072.1"/>
    </source>
</evidence>
<protein>
    <submittedName>
        <fullName evidence="5 6">Hemerythrin</fullName>
    </submittedName>
</protein>
<organism evidence="6 7">
    <name type="scientific">Bordetella pseudohinzii</name>
    <dbReference type="NCBI Taxonomy" id="1331258"/>
    <lineage>
        <taxon>Bacteria</taxon>
        <taxon>Pseudomonadati</taxon>
        <taxon>Pseudomonadota</taxon>
        <taxon>Betaproteobacteria</taxon>
        <taxon>Burkholderiales</taxon>
        <taxon>Alcaligenaceae</taxon>
        <taxon>Bordetella</taxon>
    </lineage>
</organism>
<dbReference type="EMBL" id="CP016440">
    <property type="protein sequence ID" value="ANY15072.1"/>
    <property type="molecule type" value="Genomic_DNA"/>
</dbReference>
<evidence type="ECO:0000256" key="3">
    <source>
        <dbReference type="ARBA" id="ARBA00023004"/>
    </source>
</evidence>
<evidence type="ECO:0000313" key="6">
    <source>
        <dbReference type="EMBL" id="CUI53037.1"/>
    </source>
</evidence>
<evidence type="ECO:0000313" key="7">
    <source>
        <dbReference type="Proteomes" id="UP000053096"/>
    </source>
</evidence>
<dbReference type="InterPro" id="IPR012827">
    <property type="entry name" value="Hemerythrin_metal-bd"/>
</dbReference>
<evidence type="ECO:0000313" key="8">
    <source>
        <dbReference type="Proteomes" id="UP000092950"/>
    </source>
</evidence>
<dbReference type="CDD" id="cd12107">
    <property type="entry name" value="Hemerythrin"/>
    <property type="match status" value="1"/>
</dbReference>